<dbReference type="GO" id="GO:0098542">
    <property type="term" value="P:defense response to other organism"/>
    <property type="evidence" value="ECO:0007669"/>
    <property type="project" value="InterPro"/>
</dbReference>
<evidence type="ECO:0000313" key="4">
    <source>
        <dbReference type="EMBL" id="GMH00365.1"/>
    </source>
</evidence>
<protein>
    <recommendedName>
        <fullName evidence="6">Late embryogenesis abundant protein LEA-2 subgroup domain-containing protein</fullName>
    </recommendedName>
</protein>
<dbReference type="InterPro" id="IPR044839">
    <property type="entry name" value="NDR1-like"/>
</dbReference>
<comment type="caution">
    <text evidence="4">The sequence shown here is derived from an EMBL/GenBank/DDBJ whole genome shotgun (WGS) entry which is preliminary data.</text>
</comment>
<evidence type="ECO:0000313" key="5">
    <source>
        <dbReference type="Proteomes" id="UP001279734"/>
    </source>
</evidence>
<evidence type="ECO:0000256" key="1">
    <source>
        <dbReference type="ARBA" id="ARBA00004370"/>
    </source>
</evidence>
<dbReference type="PANTHER" id="PTHR31415:SF9">
    <property type="entry name" value="OS05G0367900 PROTEIN"/>
    <property type="match status" value="1"/>
</dbReference>
<organism evidence="4 5">
    <name type="scientific">Nepenthes gracilis</name>
    <name type="common">Slender pitcher plant</name>
    <dbReference type="NCBI Taxonomy" id="150966"/>
    <lineage>
        <taxon>Eukaryota</taxon>
        <taxon>Viridiplantae</taxon>
        <taxon>Streptophyta</taxon>
        <taxon>Embryophyta</taxon>
        <taxon>Tracheophyta</taxon>
        <taxon>Spermatophyta</taxon>
        <taxon>Magnoliopsida</taxon>
        <taxon>eudicotyledons</taxon>
        <taxon>Gunneridae</taxon>
        <taxon>Pentapetalae</taxon>
        <taxon>Caryophyllales</taxon>
        <taxon>Nepenthaceae</taxon>
        <taxon>Nepenthes</taxon>
    </lineage>
</organism>
<sequence>MNEDGRRGHDARKATPRGALRRGILAFITTFLLLATITALVVWLIYRPEKPNFTVVGVAIYTLNTTAPPFIETSMQFNLLARNPNRRVSLFYYHLSATVHYRDQAITPPVQLPPLVQERHSTVFLSPVVGGGMIPVSAEVMEGVAADVGYGAMGLSLVMVGRMRYKAGAIRTGFHGVSVVCDLLVGLKTGNDWQVLPLLGNPDCSVDI</sequence>
<dbReference type="AlphaFoldDB" id="A0AAD3RYB2"/>
<comment type="subcellular location">
    <subcellularLocation>
        <location evidence="1">Membrane</location>
    </subcellularLocation>
</comment>
<dbReference type="GO" id="GO:0009506">
    <property type="term" value="C:plasmodesma"/>
    <property type="evidence" value="ECO:0007669"/>
    <property type="project" value="TreeGrafter"/>
</dbReference>
<gene>
    <name evidence="4" type="ORF">Nepgr_002204</name>
</gene>
<name>A0AAD3RYB2_NEPGR</name>
<keyword evidence="3" id="KW-0812">Transmembrane</keyword>
<feature type="transmembrane region" description="Helical" evidence="3">
    <location>
        <begin position="23"/>
        <end position="46"/>
    </location>
</feature>
<accession>A0AAD3RYB2</accession>
<reference evidence="4" key="1">
    <citation type="submission" date="2023-05" db="EMBL/GenBank/DDBJ databases">
        <title>Nepenthes gracilis genome sequencing.</title>
        <authorList>
            <person name="Fukushima K."/>
        </authorList>
    </citation>
    <scope>NUCLEOTIDE SEQUENCE</scope>
    <source>
        <strain evidence="4">SING2019-196</strain>
    </source>
</reference>
<evidence type="ECO:0000256" key="3">
    <source>
        <dbReference type="SAM" id="Phobius"/>
    </source>
</evidence>
<dbReference type="Proteomes" id="UP001279734">
    <property type="component" value="Unassembled WGS sequence"/>
</dbReference>
<proteinExistence type="predicted"/>
<keyword evidence="3" id="KW-1133">Transmembrane helix</keyword>
<dbReference type="GO" id="GO:0005886">
    <property type="term" value="C:plasma membrane"/>
    <property type="evidence" value="ECO:0007669"/>
    <property type="project" value="TreeGrafter"/>
</dbReference>
<keyword evidence="2 3" id="KW-0472">Membrane</keyword>
<evidence type="ECO:0008006" key="6">
    <source>
        <dbReference type="Google" id="ProtNLM"/>
    </source>
</evidence>
<keyword evidence="5" id="KW-1185">Reference proteome</keyword>
<dbReference type="PANTHER" id="PTHR31415">
    <property type="entry name" value="OS05G0367900 PROTEIN"/>
    <property type="match status" value="1"/>
</dbReference>
<evidence type="ECO:0000256" key="2">
    <source>
        <dbReference type="ARBA" id="ARBA00023136"/>
    </source>
</evidence>
<dbReference type="EMBL" id="BSYO01000002">
    <property type="protein sequence ID" value="GMH00365.1"/>
    <property type="molecule type" value="Genomic_DNA"/>
</dbReference>